<evidence type="ECO:0000313" key="11">
    <source>
        <dbReference type="EMBL" id="KAJ7969585.1"/>
    </source>
</evidence>
<keyword evidence="6 9" id="KW-0560">Oxidoreductase</keyword>
<comment type="caution">
    <text evidence="11">The sequence shown here is derived from an EMBL/GenBank/DDBJ whole genome shotgun (WGS) entry which is preliminary data.</text>
</comment>
<feature type="domain" description="Redoxin" evidence="10">
    <location>
        <begin position="5"/>
        <end position="185"/>
    </location>
</feature>
<evidence type="ECO:0000256" key="9">
    <source>
        <dbReference type="RuleBase" id="RU366011"/>
    </source>
</evidence>
<evidence type="ECO:0000256" key="1">
    <source>
        <dbReference type="ARBA" id="ARBA00001711"/>
    </source>
</evidence>
<evidence type="ECO:0000256" key="5">
    <source>
        <dbReference type="ARBA" id="ARBA00022862"/>
    </source>
</evidence>
<keyword evidence="4 9" id="KW-0575">Peroxidase</keyword>
<dbReference type="PANTHER" id="PTHR10430">
    <property type="entry name" value="PEROXIREDOXIN"/>
    <property type="match status" value="1"/>
</dbReference>
<sequence length="225" mass="25011">MILYSICTTPQTVSVHSLAAGKKVIIFGVPVAFTPTCSLKHVPGFVEKAEELKAKGVDEILLCFQLEDLGFKSWDRIYEKVPINHQKFMFFKKRIPITGTPSVAINDPHVMNAWAKSYHENKHVKFLADGSAKCTHALGLELDLTERGLGIRYRRFALLIGDLKVKVANVESGGEFTLSSADDILKALQTVDAFLSTGLLFPHLVSFACPFVPLCIRTLLFKYVI</sequence>
<comment type="similarity">
    <text evidence="2 9">Belongs to the peroxiredoxin family. Prx5 subfamily.</text>
</comment>
<dbReference type="GO" id="GO:0045454">
    <property type="term" value="P:cell redox homeostasis"/>
    <property type="evidence" value="ECO:0007669"/>
    <property type="project" value="TreeGrafter"/>
</dbReference>
<proteinExistence type="inferred from homology"/>
<dbReference type="GO" id="GO:0005737">
    <property type="term" value="C:cytoplasm"/>
    <property type="evidence" value="ECO:0007669"/>
    <property type="project" value="TreeGrafter"/>
</dbReference>
<dbReference type="CDD" id="cd03013">
    <property type="entry name" value="PRX5_like"/>
    <property type="match status" value="1"/>
</dbReference>
<evidence type="ECO:0000256" key="3">
    <source>
        <dbReference type="ARBA" id="ARBA00013016"/>
    </source>
</evidence>
<dbReference type="GO" id="GO:0034599">
    <property type="term" value="P:cellular response to oxidative stress"/>
    <property type="evidence" value="ECO:0007669"/>
    <property type="project" value="InterPro"/>
</dbReference>
<dbReference type="AlphaFoldDB" id="A0AAD7PWQ1"/>
<feature type="active site" description="Cysteine sulfenic acid (-SOH) intermediate" evidence="8">
    <location>
        <position position="37"/>
    </location>
</feature>
<keyword evidence="5 9" id="KW-0049">Antioxidant</keyword>
<evidence type="ECO:0000256" key="6">
    <source>
        <dbReference type="ARBA" id="ARBA00023002"/>
    </source>
</evidence>
<comment type="catalytic activity">
    <reaction evidence="1">
        <text>[glutaredoxin]-dithiol + a hydroperoxide = [glutaredoxin]-disulfide + an alcohol + H2O</text>
        <dbReference type="Rhea" id="RHEA:62624"/>
        <dbReference type="Rhea" id="RHEA-COMP:10729"/>
        <dbReference type="Rhea" id="RHEA-COMP:10730"/>
        <dbReference type="ChEBI" id="CHEBI:15377"/>
        <dbReference type="ChEBI" id="CHEBI:29950"/>
        <dbReference type="ChEBI" id="CHEBI:30879"/>
        <dbReference type="ChEBI" id="CHEBI:35924"/>
        <dbReference type="ChEBI" id="CHEBI:50058"/>
        <dbReference type="EC" id="1.11.1.25"/>
    </reaction>
</comment>
<comment type="function">
    <text evidence="9">Thiol-specific peroxidase that catalyzes the reduction of hydrogen peroxide and organic hydroperoxides to water and alcohols, respectively. Plays a role in cell protection against oxidative stress by detoxifying peroxides.</text>
</comment>
<dbReference type="Gene3D" id="3.40.30.10">
    <property type="entry name" value="Glutaredoxin"/>
    <property type="match status" value="1"/>
</dbReference>
<evidence type="ECO:0000313" key="12">
    <source>
        <dbReference type="Proteomes" id="UP001163823"/>
    </source>
</evidence>
<dbReference type="Pfam" id="PF08534">
    <property type="entry name" value="Redoxin"/>
    <property type="match status" value="1"/>
</dbReference>
<accession>A0AAD7PWQ1</accession>
<organism evidence="11 12">
    <name type="scientific">Quillaja saponaria</name>
    <name type="common">Soap bark tree</name>
    <dbReference type="NCBI Taxonomy" id="32244"/>
    <lineage>
        <taxon>Eukaryota</taxon>
        <taxon>Viridiplantae</taxon>
        <taxon>Streptophyta</taxon>
        <taxon>Embryophyta</taxon>
        <taxon>Tracheophyta</taxon>
        <taxon>Spermatophyta</taxon>
        <taxon>Magnoliopsida</taxon>
        <taxon>eudicotyledons</taxon>
        <taxon>Gunneridae</taxon>
        <taxon>Pentapetalae</taxon>
        <taxon>rosids</taxon>
        <taxon>fabids</taxon>
        <taxon>Fabales</taxon>
        <taxon>Quillajaceae</taxon>
        <taxon>Quillaja</taxon>
    </lineage>
</organism>
<dbReference type="EMBL" id="JARAOO010000004">
    <property type="protein sequence ID" value="KAJ7969585.1"/>
    <property type="molecule type" value="Genomic_DNA"/>
</dbReference>
<reference evidence="11" key="1">
    <citation type="journal article" date="2023" name="Science">
        <title>Elucidation of the pathway for biosynthesis of saponin adjuvants from the soapbark tree.</title>
        <authorList>
            <person name="Reed J."/>
            <person name="Orme A."/>
            <person name="El-Demerdash A."/>
            <person name="Owen C."/>
            <person name="Martin L.B.B."/>
            <person name="Misra R.C."/>
            <person name="Kikuchi S."/>
            <person name="Rejzek M."/>
            <person name="Martin A.C."/>
            <person name="Harkess A."/>
            <person name="Leebens-Mack J."/>
            <person name="Louveau T."/>
            <person name="Stephenson M.J."/>
            <person name="Osbourn A."/>
        </authorList>
    </citation>
    <scope>NUCLEOTIDE SEQUENCE</scope>
    <source>
        <strain evidence="11">S10</strain>
    </source>
</reference>
<keyword evidence="7 9" id="KW-0676">Redox-active center</keyword>
<dbReference type="InterPro" id="IPR037944">
    <property type="entry name" value="PRX5-like"/>
</dbReference>
<evidence type="ECO:0000256" key="2">
    <source>
        <dbReference type="ARBA" id="ARBA00010505"/>
    </source>
</evidence>
<evidence type="ECO:0000256" key="8">
    <source>
        <dbReference type="PIRSR" id="PIRSR637944-1"/>
    </source>
</evidence>
<dbReference type="FunFam" id="3.40.30.10:FF:000553">
    <property type="entry name" value="Peroxiredoxin-2C"/>
    <property type="match status" value="1"/>
</dbReference>
<keyword evidence="12" id="KW-1185">Reference proteome</keyword>
<name>A0AAD7PWQ1_QUISA</name>
<dbReference type="Proteomes" id="UP001163823">
    <property type="component" value="Chromosome 4"/>
</dbReference>
<dbReference type="InterPro" id="IPR036249">
    <property type="entry name" value="Thioredoxin-like_sf"/>
</dbReference>
<dbReference type="PANTHER" id="PTHR10430:SF8">
    <property type="entry name" value="PEROXIREDOXIN-2A-RELATED"/>
    <property type="match status" value="1"/>
</dbReference>
<evidence type="ECO:0000259" key="10">
    <source>
        <dbReference type="Pfam" id="PF08534"/>
    </source>
</evidence>
<dbReference type="SUPFAM" id="SSF52833">
    <property type="entry name" value="Thioredoxin-like"/>
    <property type="match status" value="1"/>
</dbReference>
<dbReference type="InterPro" id="IPR013740">
    <property type="entry name" value="Redoxin"/>
</dbReference>
<gene>
    <name evidence="11" type="ORF">O6P43_007905</name>
</gene>
<dbReference type="GO" id="GO:0008379">
    <property type="term" value="F:thioredoxin peroxidase activity"/>
    <property type="evidence" value="ECO:0007669"/>
    <property type="project" value="InterPro"/>
</dbReference>
<evidence type="ECO:0000256" key="7">
    <source>
        <dbReference type="ARBA" id="ARBA00023284"/>
    </source>
</evidence>
<dbReference type="EC" id="1.11.1.25" evidence="3 9"/>
<dbReference type="GO" id="GO:0042744">
    <property type="term" value="P:hydrogen peroxide catabolic process"/>
    <property type="evidence" value="ECO:0007669"/>
    <property type="project" value="TreeGrafter"/>
</dbReference>
<protein>
    <recommendedName>
        <fullName evidence="3 9">Glutaredoxin-dependent peroxiredoxin</fullName>
        <ecNumber evidence="3 9">1.11.1.25</ecNumber>
    </recommendedName>
</protein>
<evidence type="ECO:0000256" key="4">
    <source>
        <dbReference type="ARBA" id="ARBA00022559"/>
    </source>
</evidence>
<dbReference type="KEGG" id="qsa:O6P43_007905"/>